<dbReference type="GeneID" id="96901221"/>
<dbReference type="RefSeq" id="XP_003674123.1">
    <property type="nucleotide sequence ID" value="XM_003674075.1"/>
</dbReference>
<reference evidence="5 6" key="1">
    <citation type="journal article" date="2011" name="Proc. Natl. Acad. Sci. U.S.A.">
        <title>Evolutionary erosion of yeast sex chromosomes by mating-type switching accidents.</title>
        <authorList>
            <person name="Gordon J.L."/>
            <person name="Armisen D."/>
            <person name="Proux-Wera E."/>
            <person name="Oheigeartaigh S.S."/>
            <person name="Byrne K.P."/>
            <person name="Wolfe K.H."/>
        </authorList>
    </citation>
    <scope>NUCLEOTIDE SEQUENCE [LARGE SCALE GENOMIC DNA]</scope>
    <source>
        <strain evidence="6">ATCC 76901 / BCRC 22586 / CBS 4309 / NBRC 1992 / NRRL Y-12630</strain>
    </source>
</reference>
<dbReference type="SMART" id="SM00360">
    <property type="entry name" value="RRM"/>
    <property type="match status" value="1"/>
</dbReference>
<dbReference type="GO" id="GO:1990119">
    <property type="term" value="F:RNA helicase inhibitor activity"/>
    <property type="evidence" value="ECO:0007669"/>
    <property type="project" value="EnsemblFungi"/>
</dbReference>
<dbReference type="HOGENOM" id="CLU_052367_2_1_1"/>
<reference key="2">
    <citation type="submission" date="2011-08" db="EMBL/GenBank/DDBJ databases">
        <title>Genome sequence of Naumovozyma castellii.</title>
        <authorList>
            <person name="Gordon J.L."/>
            <person name="Armisen D."/>
            <person name="Proux-Wera E."/>
            <person name="OhEigeartaigh S.S."/>
            <person name="Byrne K.P."/>
            <person name="Wolfe K.H."/>
        </authorList>
    </citation>
    <scope>NUCLEOTIDE SEQUENCE</scope>
    <source>
        <strain>Type strain:CBS 4309</strain>
    </source>
</reference>
<dbReference type="InterPro" id="IPR051229">
    <property type="entry name" value="ALYREF_mRNA_export"/>
</dbReference>
<dbReference type="KEGG" id="ncs:NCAS_0A11840"/>
<proteinExistence type="predicted"/>
<dbReference type="GO" id="GO:0003729">
    <property type="term" value="F:mRNA binding"/>
    <property type="evidence" value="ECO:0007669"/>
    <property type="project" value="TreeGrafter"/>
</dbReference>
<feature type="region of interest" description="Disordered" evidence="3">
    <location>
        <begin position="180"/>
        <end position="229"/>
    </location>
</feature>
<sequence>MSANLDQSLDEIIGNKRASNRPRQASNRGRNAAPRKASKQVNTQRRGPAVRNPSVRQRVVRAPVARVSKLLDSQREVKVNVEGLPRDIKQDAVREFFASQVGGVQRVLLSYNERGQSTGMANITFRNAQQAKVAVTKFNGAPIDGGRSRLVLNLIVDPNQAPASSLVGRIQPLPTKKIITPQTNTKRNPRAPNKKAAAVKNNRKQKKERPAKKSLEDLDKEMADYFEKK</sequence>
<dbReference type="InterPro" id="IPR012677">
    <property type="entry name" value="Nucleotide-bd_a/b_plait_sf"/>
</dbReference>
<dbReference type="STRING" id="1064592.G0V8E4"/>
<dbReference type="InterPro" id="IPR000504">
    <property type="entry name" value="RRM_dom"/>
</dbReference>
<evidence type="ECO:0000256" key="2">
    <source>
        <dbReference type="PROSITE-ProRule" id="PRU00176"/>
    </source>
</evidence>
<evidence type="ECO:0000259" key="4">
    <source>
        <dbReference type="PROSITE" id="PS50102"/>
    </source>
</evidence>
<dbReference type="OrthoDB" id="346839at2759"/>
<dbReference type="SUPFAM" id="SSF54928">
    <property type="entry name" value="RNA-binding domain, RBD"/>
    <property type="match status" value="1"/>
</dbReference>
<dbReference type="FunCoup" id="G0V8E4">
    <property type="interactions" value="1264"/>
</dbReference>
<organism evidence="5 6">
    <name type="scientific">Naumovozyma castellii</name>
    <name type="common">Yeast</name>
    <name type="synonym">Saccharomyces castellii</name>
    <dbReference type="NCBI Taxonomy" id="27288"/>
    <lineage>
        <taxon>Eukaryota</taxon>
        <taxon>Fungi</taxon>
        <taxon>Dikarya</taxon>
        <taxon>Ascomycota</taxon>
        <taxon>Saccharomycotina</taxon>
        <taxon>Saccharomycetes</taxon>
        <taxon>Saccharomycetales</taxon>
        <taxon>Saccharomycetaceae</taxon>
        <taxon>Naumovozyma</taxon>
    </lineage>
</organism>
<dbReference type="eggNOG" id="KOG0533">
    <property type="taxonomic scope" value="Eukaryota"/>
</dbReference>
<dbReference type="Proteomes" id="UP000001640">
    <property type="component" value="Chromosome 1"/>
</dbReference>
<dbReference type="EMBL" id="HE576752">
    <property type="protein sequence ID" value="CCC67742.1"/>
    <property type="molecule type" value="Genomic_DNA"/>
</dbReference>
<dbReference type="InterPro" id="IPR035979">
    <property type="entry name" value="RBD_domain_sf"/>
</dbReference>
<dbReference type="AlphaFoldDB" id="G0V8E4"/>
<feature type="region of interest" description="Disordered" evidence="3">
    <location>
        <begin position="1"/>
        <end position="56"/>
    </location>
</feature>
<dbReference type="PANTHER" id="PTHR19965:SF35">
    <property type="entry name" value="RNA ANNEALING PROTEIN YRA1"/>
    <property type="match status" value="1"/>
</dbReference>
<keyword evidence="1 2" id="KW-0694">RNA-binding</keyword>
<feature type="compositionally biased region" description="Basic and acidic residues" evidence="3">
    <location>
        <begin position="211"/>
        <end position="229"/>
    </location>
</feature>
<dbReference type="Pfam" id="PF00076">
    <property type="entry name" value="RRM_1"/>
    <property type="match status" value="1"/>
</dbReference>
<protein>
    <recommendedName>
        <fullName evidence="4">RRM domain-containing protein</fullName>
    </recommendedName>
</protein>
<dbReference type="InParanoid" id="G0V8E4"/>
<dbReference type="PROSITE" id="PS50102">
    <property type="entry name" value="RRM"/>
    <property type="match status" value="1"/>
</dbReference>
<feature type="domain" description="RRM" evidence="4">
    <location>
        <begin position="77"/>
        <end position="147"/>
    </location>
</feature>
<dbReference type="GO" id="GO:0000346">
    <property type="term" value="C:transcription export complex"/>
    <property type="evidence" value="ECO:0007669"/>
    <property type="project" value="EnsemblFungi"/>
</dbReference>
<evidence type="ECO:0000256" key="1">
    <source>
        <dbReference type="ARBA" id="ARBA00022884"/>
    </source>
</evidence>
<dbReference type="PANTHER" id="PTHR19965">
    <property type="entry name" value="RNA AND EXPORT FACTOR BINDING PROTEIN"/>
    <property type="match status" value="1"/>
</dbReference>
<evidence type="ECO:0000313" key="6">
    <source>
        <dbReference type="Proteomes" id="UP000001640"/>
    </source>
</evidence>
<dbReference type="GO" id="GO:0071667">
    <property type="term" value="F:DNA/RNA hybrid binding"/>
    <property type="evidence" value="ECO:0007669"/>
    <property type="project" value="EnsemblFungi"/>
</dbReference>
<feature type="compositionally biased region" description="Basic residues" evidence="3">
    <location>
        <begin position="201"/>
        <end position="210"/>
    </location>
</feature>
<keyword evidence="6" id="KW-1185">Reference proteome</keyword>
<accession>G0V8E4</accession>
<dbReference type="GO" id="GO:0006283">
    <property type="term" value="P:transcription-coupled nucleotide-excision repair"/>
    <property type="evidence" value="ECO:0007669"/>
    <property type="project" value="EnsemblFungi"/>
</dbReference>
<evidence type="ECO:0000256" key="3">
    <source>
        <dbReference type="SAM" id="MobiDB-lite"/>
    </source>
</evidence>
<dbReference type="GO" id="GO:0006406">
    <property type="term" value="P:mRNA export from nucleus"/>
    <property type="evidence" value="ECO:0007669"/>
    <property type="project" value="EnsemblFungi"/>
</dbReference>
<dbReference type="OMA" id="NEFGPIK"/>
<gene>
    <name evidence="5" type="primary">NCAS0A11840</name>
    <name evidence="5" type="ordered locus">NCAS_0A11840</name>
</gene>
<name>G0V8E4_NAUCA</name>
<dbReference type="Gene3D" id="3.30.70.330">
    <property type="match status" value="1"/>
</dbReference>
<evidence type="ECO:0000313" key="5">
    <source>
        <dbReference type="EMBL" id="CCC67742.1"/>
    </source>
</evidence>